<keyword evidence="7 14" id="KW-0274">FAD</keyword>
<dbReference type="PANTHER" id="PTHR22912">
    <property type="entry name" value="DISULFIDE OXIDOREDUCTASE"/>
    <property type="match status" value="1"/>
</dbReference>
<dbReference type="SUPFAM" id="SSF51905">
    <property type="entry name" value="FAD/NAD(P)-binding domain"/>
    <property type="match status" value="1"/>
</dbReference>
<evidence type="ECO:0000256" key="14">
    <source>
        <dbReference type="PIRSR" id="PIRSR000350-3"/>
    </source>
</evidence>
<feature type="binding site" evidence="14">
    <location>
        <position position="322"/>
    </location>
    <ligand>
        <name>FAD</name>
        <dbReference type="ChEBI" id="CHEBI:57692"/>
    </ligand>
</feature>
<feature type="disulfide bond" description="Redox-active" evidence="15">
    <location>
        <begin position="42"/>
        <end position="47"/>
    </location>
</feature>
<dbReference type="PRINTS" id="PR00411">
    <property type="entry name" value="PNDRDTASEI"/>
</dbReference>
<dbReference type="Gene3D" id="3.50.50.60">
    <property type="entry name" value="FAD/NAD(P)-binding domain"/>
    <property type="match status" value="2"/>
</dbReference>
<evidence type="ECO:0000256" key="6">
    <source>
        <dbReference type="ARBA" id="ARBA00022630"/>
    </source>
</evidence>
<feature type="domain" description="Pyridine nucleotide-disulphide oxidoreductase dimerisation" evidence="17">
    <location>
        <begin position="359"/>
        <end position="466"/>
    </location>
</feature>
<comment type="subcellular location">
    <subcellularLocation>
        <location evidence="1">Cytoplasm</location>
    </subcellularLocation>
</comment>
<protein>
    <recommendedName>
        <fullName evidence="4 16">Dihydrolipoyl dehydrogenase</fullName>
        <ecNumber evidence="3 16">1.8.1.4</ecNumber>
    </recommendedName>
</protein>
<evidence type="ECO:0000256" key="3">
    <source>
        <dbReference type="ARBA" id="ARBA00012608"/>
    </source>
</evidence>
<comment type="caution">
    <text evidence="19">The sequence shown here is derived from an EMBL/GenBank/DDBJ whole genome shotgun (WGS) entry which is preliminary data.</text>
</comment>
<dbReference type="SUPFAM" id="SSF55424">
    <property type="entry name" value="FAD/NAD-linked reductases, dimerisation (C-terminal) domain"/>
    <property type="match status" value="1"/>
</dbReference>
<dbReference type="PRINTS" id="PR00368">
    <property type="entry name" value="FADPNR"/>
</dbReference>
<feature type="binding site" evidence="14">
    <location>
        <position position="51"/>
    </location>
    <ligand>
        <name>FAD</name>
        <dbReference type="ChEBI" id="CHEBI:57692"/>
    </ligand>
</feature>
<dbReference type="InterPro" id="IPR001100">
    <property type="entry name" value="Pyr_nuc-diS_OxRdtase"/>
</dbReference>
<dbReference type="InterPro" id="IPR016156">
    <property type="entry name" value="FAD/NAD-linked_Rdtase_dimer_sf"/>
</dbReference>
<comment type="similarity">
    <text evidence="2 16">Belongs to the class-I pyridine nucleotide-disulfide oxidoreductase family.</text>
</comment>
<dbReference type="PROSITE" id="PS00076">
    <property type="entry name" value="PYRIDINE_REDOX_1"/>
    <property type="match status" value="1"/>
</dbReference>
<keyword evidence="8 16" id="KW-0560">Oxidoreductase</keyword>
<keyword evidence="20" id="KW-1185">Reference proteome</keyword>
<evidence type="ECO:0000256" key="9">
    <source>
        <dbReference type="ARBA" id="ARBA00023027"/>
    </source>
</evidence>
<evidence type="ECO:0000256" key="13">
    <source>
        <dbReference type="PIRSR" id="PIRSR000350-2"/>
    </source>
</evidence>
<evidence type="ECO:0000256" key="5">
    <source>
        <dbReference type="ARBA" id="ARBA00022490"/>
    </source>
</evidence>
<dbReference type="NCBIfam" id="TIGR01350">
    <property type="entry name" value="lipoamide_DH"/>
    <property type="match status" value="1"/>
</dbReference>
<dbReference type="GO" id="GO:0050660">
    <property type="term" value="F:flavin adenine dinucleotide binding"/>
    <property type="evidence" value="ECO:0007669"/>
    <property type="project" value="InterPro"/>
</dbReference>
<dbReference type="Pfam" id="PF07992">
    <property type="entry name" value="Pyr_redox_2"/>
    <property type="match status" value="1"/>
</dbReference>
<evidence type="ECO:0000256" key="7">
    <source>
        <dbReference type="ARBA" id="ARBA00022827"/>
    </source>
</evidence>
<keyword evidence="6 16" id="KW-0285">Flavoprotein</keyword>
<dbReference type="GO" id="GO:0006103">
    <property type="term" value="P:2-oxoglutarate metabolic process"/>
    <property type="evidence" value="ECO:0007669"/>
    <property type="project" value="TreeGrafter"/>
</dbReference>
<dbReference type="PIRSF" id="PIRSF000350">
    <property type="entry name" value="Mercury_reductase_MerA"/>
    <property type="match status" value="1"/>
</dbReference>
<feature type="binding site" evidence="14">
    <location>
        <begin position="152"/>
        <end position="154"/>
    </location>
    <ligand>
        <name>FAD</name>
        <dbReference type="ChEBI" id="CHEBI:57692"/>
    </ligand>
</feature>
<feature type="binding site" evidence="14">
    <location>
        <position position="212"/>
    </location>
    <ligand>
        <name>NAD(+)</name>
        <dbReference type="ChEBI" id="CHEBI:57540"/>
    </ligand>
</feature>
<keyword evidence="5" id="KW-0963">Cytoplasm</keyword>
<dbReference type="Pfam" id="PF02852">
    <property type="entry name" value="Pyr_redox_dim"/>
    <property type="match status" value="1"/>
</dbReference>
<dbReference type="FunFam" id="3.30.390.30:FF:000001">
    <property type="entry name" value="Dihydrolipoyl dehydrogenase"/>
    <property type="match status" value="1"/>
</dbReference>
<sequence length="478" mass="49611">MPIEVDVAVLGGGPGGYTAAVRAAQAGKTVAIIEKDKLGGTCLHRGCIPSKSLLRSAEVFATIREAASYGIEVPGQGISVKWEGVANRKSAIVEQLHKGLQALMAQHRIQVVRGNGRIMGPTIFSPRSGAVAVDLPDGESETVVPRSLIIATGSRPRRLEGLPYDGEFVATSDEALEWPALPASAIIVGGGVIGVEWASMLSDFGTKVTLVETAERLVPGEDKDVSAELAKLLKKRGVEIHVGAKLDVGSCKVEGGAVRVEIAVKGGTAALSAERMLVSVGRQGNVEGMGFENTDVRTEGGFVKVNPATLQTGEPHIYAIGDCIGGVQLAHAAMHEAAVAVDHLLGRADGTVRAADRDIPRCIYSRPEAASIGWTEEGAKAGGLDVKTARIPLRVLGKALVHGEPDGFAKVVADKATGDLLGVHLVGARATDLIAEASLAKLLDAVPWEIGRAIHPHPTLSEALQEVMAALDGVAGHG</sequence>
<dbReference type="Gene3D" id="3.30.390.30">
    <property type="match status" value="1"/>
</dbReference>
<accession>A0A841TWL3</accession>
<keyword evidence="9 14" id="KW-0520">NAD</keyword>
<dbReference type="InterPro" id="IPR006258">
    <property type="entry name" value="Lipoamide_DH"/>
</dbReference>
<evidence type="ECO:0000256" key="11">
    <source>
        <dbReference type="ARBA" id="ARBA00023284"/>
    </source>
</evidence>
<feature type="domain" description="FAD/NAD(P)-binding" evidence="18">
    <location>
        <begin position="6"/>
        <end position="337"/>
    </location>
</feature>
<feature type="binding site" evidence="14">
    <location>
        <begin position="189"/>
        <end position="196"/>
    </location>
    <ligand>
        <name>NAD(+)</name>
        <dbReference type="ChEBI" id="CHEBI:57540"/>
    </ligand>
</feature>
<dbReference type="RefSeq" id="WP_185136925.1">
    <property type="nucleotide sequence ID" value="NZ_JACJVR010000063.1"/>
</dbReference>
<dbReference type="InterPro" id="IPR050151">
    <property type="entry name" value="Class-I_Pyr_Nuc-Dis_Oxidored"/>
</dbReference>
<reference evidence="19 20" key="1">
    <citation type="submission" date="2020-08" db="EMBL/GenBank/DDBJ databases">
        <title>Cohnella phylogeny.</title>
        <authorList>
            <person name="Dunlap C."/>
        </authorList>
    </citation>
    <scope>NUCLEOTIDE SEQUENCE [LARGE SCALE GENOMIC DNA]</scope>
    <source>
        <strain evidence="19 20">DSM 25239</strain>
    </source>
</reference>
<keyword evidence="14" id="KW-0547">Nucleotide-binding</keyword>
<comment type="miscellaneous">
    <text evidence="16">The active site is a redox-active disulfide bond.</text>
</comment>
<dbReference type="Proteomes" id="UP000553776">
    <property type="component" value="Unassembled WGS sequence"/>
</dbReference>
<dbReference type="EC" id="1.8.1.4" evidence="3 16"/>
<feature type="binding site" evidence="14">
    <location>
        <position position="281"/>
    </location>
    <ligand>
        <name>NAD(+)</name>
        <dbReference type="ChEBI" id="CHEBI:57540"/>
    </ligand>
</feature>
<evidence type="ECO:0000259" key="17">
    <source>
        <dbReference type="Pfam" id="PF02852"/>
    </source>
</evidence>
<evidence type="ECO:0000256" key="8">
    <source>
        <dbReference type="ARBA" id="ARBA00023002"/>
    </source>
</evidence>
<dbReference type="GO" id="GO:0004148">
    <property type="term" value="F:dihydrolipoyl dehydrogenase (NADH) activity"/>
    <property type="evidence" value="ECO:0007669"/>
    <property type="project" value="UniProtKB-EC"/>
</dbReference>
<dbReference type="InterPro" id="IPR023753">
    <property type="entry name" value="FAD/NAD-binding_dom"/>
</dbReference>
<dbReference type="GO" id="GO:0005737">
    <property type="term" value="C:cytoplasm"/>
    <property type="evidence" value="ECO:0007669"/>
    <property type="project" value="UniProtKB-SubCell"/>
</dbReference>
<dbReference type="AlphaFoldDB" id="A0A841TWL3"/>
<evidence type="ECO:0000256" key="10">
    <source>
        <dbReference type="ARBA" id="ARBA00023157"/>
    </source>
</evidence>
<dbReference type="InterPro" id="IPR012999">
    <property type="entry name" value="Pyr_OxRdtase_I_AS"/>
</dbReference>
<name>A0A841TWL3_9BACL</name>
<evidence type="ECO:0000313" key="19">
    <source>
        <dbReference type="EMBL" id="MBB6692937.1"/>
    </source>
</evidence>
<proteinExistence type="inferred from homology"/>
<evidence type="ECO:0000256" key="2">
    <source>
        <dbReference type="ARBA" id="ARBA00007532"/>
    </source>
</evidence>
<evidence type="ECO:0000256" key="1">
    <source>
        <dbReference type="ARBA" id="ARBA00004496"/>
    </source>
</evidence>
<evidence type="ECO:0000259" key="18">
    <source>
        <dbReference type="Pfam" id="PF07992"/>
    </source>
</evidence>
<feature type="active site" description="Proton acceptor" evidence="13">
    <location>
        <position position="457"/>
    </location>
</feature>
<comment type="catalytic activity">
    <reaction evidence="12 16">
        <text>N(6)-[(R)-dihydrolipoyl]-L-lysyl-[protein] + NAD(+) = N(6)-[(R)-lipoyl]-L-lysyl-[protein] + NADH + H(+)</text>
        <dbReference type="Rhea" id="RHEA:15045"/>
        <dbReference type="Rhea" id="RHEA-COMP:10474"/>
        <dbReference type="Rhea" id="RHEA-COMP:10475"/>
        <dbReference type="ChEBI" id="CHEBI:15378"/>
        <dbReference type="ChEBI" id="CHEBI:57540"/>
        <dbReference type="ChEBI" id="CHEBI:57945"/>
        <dbReference type="ChEBI" id="CHEBI:83099"/>
        <dbReference type="ChEBI" id="CHEBI:83100"/>
        <dbReference type="EC" id="1.8.1.4"/>
    </reaction>
</comment>
<dbReference type="PANTHER" id="PTHR22912:SF217">
    <property type="entry name" value="DIHYDROLIPOYL DEHYDROGENASE"/>
    <property type="match status" value="1"/>
</dbReference>
<evidence type="ECO:0000256" key="4">
    <source>
        <dbReference type="ARBA" id="ARBA00016961"/>
    </source>
</evidence>
<dbReference type="EMBL" id="JACJVR010000063">
    <property type="protein sequence ID" value="MBB6692937.1"/>
    <property type="molecule type" value="Genomic_DNA"/>
</dbReference>
<feature type="binding site" evidence="14">
    <location>
        <position position="116"/>
    </location>
    <ligand>
        <name>FAD</name>
        <dbReference type="ChEBI" id="CHEBI:57692"/>
    </ligand>
</feature>
<comment type="cofactor">
    <cofactor evidence="14 16">
        <name>FAD</name>
        <dbReference type="ChEBI" id="CHEBI:57692"/>
    </cofactor>
    <text evidence="14 16">Binds 1 FAD per subunit.</text>
</comment>
<organism evidence="19 20">
    <name type="scientific">Cohnella xylanilytica</name>
    <dbReference type="NCBI Taxonomy" id="557555"/>
    <lineage>
        <taxon>Bacteria</taxon>
        <taxon>Bacillati</taxon>
        <taxon>Bacillota</taxon>
        <taxon>Bacilli</taxon>
        <taxon>Bacillales</taxon>
        <taxon>Paenibacillaceae</taxon>
        <taxon>Cohnella</taxon>
    </lineage>
</organism>
<dbReference type="InterPro" id="IPR004099">
    <property type="entry name" value="Pyr_nucl-diS_OxRdtase_dimer"/>
</dbReference>
<dbReference type="InterPro" id="IPR036188">
    <property type="entry name" value="FAD/NAD-bd_sf"/>
</dbReference>
<keyword evidence="11 16" id="KW-0676">Redox-active center</keyword>
<keyword evidence="10" id="KW-1015">Disulfide bond</keyword>
<evidence type="ECO:0000256" key="16">
    <source>
        <dbReference type="RuleBase" id="RU003692"/>
    </source>
</evidence>
<gene>
    <name evidence="19" type="primary">lpdA</name>
    <name evidence="19" type="ORF">H7B90_16135</name>
</gene>
<evidence type="ECO:0000256" key="12">
    <source>
        <dbReference type="ARBA" id="ARBA00049187"/>
    </source>
</evidence>
<evidence type="ECO:0000256" key="15">
    <source>
        <dbReference type="PIRSR" id="PIRSR000350-4"/>
    </source>
</evidence>
<evidence type="ECO:0000313" key="20">
    <source>
        <dbReference type="Proteomes" id="UP000553776"/>
    </source>
</evidence>